<dbReference type="InterPro" id="IPR042229">
    <property type="entry name" value="Listeria/Bacterioides_rpt_sf"/>
</dbReference>
<dbReference type="Pfam" id="PF09479">
    <property type="entry name" value="Flg_new"/>
    <property type="match status" value="1"/>
</dbReference>
<keyword evidence="2" id="KW-0677">Repeat</keyword>
<dbReference type="Gene3D" id="2.60.40.4270">
    <property type="entry name" value="Listeria-Bacteroides repeat domain"/>
    <property type="match status" value="1"/>
</dbReference>
<dbReference type="GeneID" id="55476470"/>
<dbReference type="InterPro" id="IPR013378">
    <property type="entry name" value="InlB-like_B-rpt"/>
</dbReference>
<evidence type="ECO:0000256" key="1">
    <source>
        <dbReference type="ARBA" id="ARBA00004196"/>
    </source>
</evidence>
<evidence type="ECO:0000256" key="5">
    <source>
        <dbReference type="SAM" id="SignalP"/>
    </source>
</evidence>
<evidence type="ECO:0000256" key="4">
    <source>
        <dbReference type="SAM" id="MobiDB-lite"/>
    </source>
</evidence>
<feature type="domain" description="BIG2" evidence="6">
    <location>
        <begin position="367"/>
        <end position="455"/>
    </location>
</feature>
<feature type="region of interest" description="Disordered" evidence="4">
    <location>
        <begin position="173"/>
        <end position="202"/>
    </location>
</feature>
<accession>U5N040</accession>
<feature type="domain" description="BIG2" evidence="6">
    <location>
        <begin position="676"/>
        <end position="759"/>
    </location>
</feature>
<dbReference type="SMART" id="SM00635">
    <property type="entry name" value="BID_2"/>
    <property type="match status" value="6"/>
</dbReference>
<feature type="repeat" description="Cell wall-binding" evidence="3">
    <location>
        <begin position="68"/>
        <end position="87"/>
    </location>
</feature>
<evidence type="ECO:0000313" key="8">
    <source>
        <dbReference type="Proteomes" id="UP000017118"/>
    </source>
</evidence>
<keyword evidence="8" id="KW-1185">Reference proteome</keyword>
<evidence type="ECO:0000313" key="7">
    <source>
        <dbReference type="EMBL" id="AGX45147.1"/>
    </source>
</evidence>
<dbReference type="Gene3D" id="2.10.270.10">
    <property type="entry name" value="Cholin Binding"/>
    <property type="match status" value="1"/>
</dbReference>
<dbReference type="PATRIC" id="fig|1345695.10.peg.2079"/>
<dbReference type="InterPro" id="IPR008964">
    <property type="entry name" value="Invasin/intimin_cell_adhesion"/>
</dbReference>
<feature type="domain" description="BIG2" evidence="6">
    <location>
        <begin position="869"/>
        <end position="954"/>
    </location>
</feature>
<reference evidence="7 8" key="1">
    <citation type="journal article" date="2013" name="Genome Announc.">
        <title>Complete Genome Sequence of the Solvent Producer Clostridium saccharobutylicum NCP262 (DSM 13864).</title>
        <authorList>
            <person name="Poehlein A."/>
            <person name="Hartwich K."/>
            <person name="Krabben P."/>
            <person name="Ehrenreich A."/>
            <person name="Liebl W."/>
            <person name="Durre P."/>
            <person name="Gottschalk G."/>
            <person name="Daniel R."/>
        </authorList>
    </citation>
    <scope>NUCLEOTIDE SEQUENCE [LARGE SCALE GENOMIC DNA]</scope>
    <source>
        <strain evidence="7">DSM 13864</strain>
    </source>
</reference>
<sequence length="964" mass="101615">MKRKLISKIIALSIVGTVSATIYPTRAFAAWTKDNQNNYYYTQGNSKLTGWNKINGSTYYFDEDGIMKTGWIKIDSSWYYLDNSGVLKRGWIYYNNNWYYSDASGVMQTGIIKIVGSTYIFTSNGIMQTGHAIINGTFYTLDNSGAVVSNSTPSANKQFDEYGKCVLDSGNSTSNIDAPNESKYNEEIVDQSKSDEDPNEGRKFKVTFKDSINGKDIEDKTVKYGRSIKLDEQDKDGYKFVEWNTMSSGKGKSYDSGDNVKIRSDLTLYAIWKQETDTKSVTSISISGDSQVEVGKKIQLSADILPSDATNTKVKWSVTNNGGSATIDNDGILTGATTGKVTVTATAADGSGLSSSKDVNIVAQKTLVTSITIGGDSVAITQDGGTLDIRTLLSVLPENASDKEVSWSVSKVAENTGDAIGNATISDSGVLTALGNGTVKVIATAKDGSGITGSKFVHISNQTVKLTSMAVRGKDNLKVVNVGDSTHNYSLQMYADLVPTNADISSTEWSVKDSTTSGSTMTGKAMINSSGVLTGTSPGTVTVAAKVTTKSGDVITGSQEINVVQLVTSIDVIGRSVTDQTTSSSITTNGGTLQMEATATPTNANTKDVTWSVVENDAKGTTTDKATISKSGILTATKNGEVLVQATATDGSGVVGSKVITISNQLIKVSKLTIDGLDNVEIGSDTISSPITLKMTAVTTPQVVSDNSVEWSVKEMSSSGPVDTDKATINQNGLLTAKSPGKVVIIVKAKDGSNTIATKEVEIIRKVESLVVLGANSSKKVATNGQLQMNAFVLPSDAKDQTVKWLVVQATTDEINNNSSKLTLNPGLASIEESTGILTGIANGEVKVIAISNYDNSIKGQLLVDVVVPVTSIQVQSSSQVITAGEQLQMSADGLSDATDKVVTWSIQGISGDTGQVSINNNTGELTTTSNITQKTVVTVIATAHDGFGACGTATITINPKKTT</sequence>
<dbReference type="InterPro" id="IPR003343">
    <property type="entry name" value="Big_2"/>
</dbReference>
<feature type="compositionally biased region" description="Basic and acidic residues" evidence="4">
    <location>
        <begin position="183"/>
        <end position="202"/>
    </location>
</feature>
<evidence type="ECO:0000256" key="3">
    <source>
        <dbReference type="PROSITE-ProRule" id="PRU00591"/>
    </source>
</evidence>
<feature type="repeat" description="Cell wall-binding" evidence="3">
    <location>
        <begin position="48"/>
        <end position="67"/>
    </location>
</feature>
<dbReference type="Pfam" id="PF19127">
    <property type="entry name" value="Choline_bind_3"/>
    <property type="match status" value="1"/>
</dbReference>
<dbReference type="EMBL" id="CP006721">
    <property type="protein sequence ID" value="AGX45147.1"/>
    <property type="molecule type" value="Genomic_DNA"/>
</dbReference>
<protein>
    <submittedName>
        <fullName evidence="7">Putative cell wall binding protein</fullName>
    </submittedName>
</protein>
<dbReference type="Gene3D" id="2.60.40.1080">
    <property type="match status" value="5"/>
</dbReference>
<dbReference type="PROSITE" id="PS51170">
    <property type="entry name" value="CW"/>
    <property type="match status" value="3"/>
</dbReference>
<evidence type="ECO:0000259" key="6">
    <source>
        <dbReference type="SMART" id="SM00635"/>
    </source>
</evidence>
<feature type="domain" description="BIG2" evidence="6">
    <location>
        <begin position="280"/>
        <end position="357"/>
    </location>
</feature>
<dbReference type="KEGG" id="csb:CLSA_c41870"/>
<feature type="repeat" description="Cell wall-binding" evidence="3">
    <location>
        <begin position="88"/>
        <end position="107"/>
    </location>
</feature>
<dbReference type="Pfam" id="PF02368">
    <property type="entry name" value="Big_2"/>
    <property type="match status" value="2"/>
</dbReference>
<dbReference type="Proteomes" id="UP000017118">
    <property type="component" value="Chromosome"/>
</dbReference>
<dbReference type="InterPro" id="IPR018337">
    <property type="entry name" value="Cell_wall/Cho-bd_repeat"/>
</dbReference>
<dbReference type="GO" id="GO:0030313">
    <property type="term" value="C:cell envelope"/>
    <property type="evidence" value="ECO:0007669"/>
    <property type="project" value="UniProtKB-SubCell"/>
</dbReference>
<feature type="domain" description="BIG2" evidence="6">
    <location>
        <begin position="571"/>
        <end position="658"/>
    </location>
</feature>
<dbReference type="eggNOG" id="COG5263">
    <property type="taxonomic scope" value="Bacteria"/>
</dbReference>
<dbReference type="SUPFAM" id="SSF69360">
    <property type="entry name" value="Cell wall binding repeat"/>
    <property type="match status" value="1"/>
</dbReference>
<feature type="domain" description="BIG2" evidence="6">
    <location>
        <begin position="766"/>
        <end position="862"/>
    </location>
</feature>
<dbReference type="eggNOG" id="COG3210">
    <property type="taxonomic scope" value="Bacteria"/>
</dbReference>
<feature type="chain" id="PRO_5009976533" evidence="5">
    <location>
        <begin position="30"/>
        <end position="964"/>
    </location>
</feature>
<dbReference type="Pfam" id="PF01473">
    <property type="entry name" value="Choline_bind_1"/>
    <property type="match status" value="1"/>
</dbReference>
<proteinExistence type="predicted"/>
<dbReference type="RefSeq" id="WP_022750087.1">
    <property type="nucleotide sequence ID" value="NC_022571.1"/>
</dbReference>
<organism evidence="7 8">
    <name type="scientific">Clostridium saccharobutylicum DSM 13864</name>
    <dbReference type="NCBI Taxonomy" id="1345695"/>
    <lineage>
        <taxon>Bacteria</taxon>
        <taxon>Bacillati</taxon>
        <taxon>Bacillota</taxon>
        <taxon>Clostridia</taxon>
        <taxon>Eubacteriales</taxon>
        <taxon>Clostridiaceae</taxon>
        <taxon>Clostridium</taxon>
    </lineage>
</organism>
<comment type="subcellular location">
    <subcellularLocation>
        <location evidence="1">Cell envelope</location>
    </subcellularLocation>
</comment>
<dbReference type="AlphaFoldDB" id="U5N040"/>
<gene>
    <name evidence="7" type="ORF">CLSA_c41870</name>
</gene>
<dbReference type="SUPFAM" id="SSF49373">
    <property type="entry name" value="Invasin/intimin cell-adhesion fragments"/>
    <property type="match status" value="3"/>
</dbReference>
<dbReference type="OrthoDB" id="1901282at2"/>
<feature type="signal peptide" evidence="5">
    <location>
        <begin position="1"/>
        <end position="29"/>
    </location>
</feature>
<keyword evidence="5" id="KW-0732">Signal</keyword>
<dbReference type="HOGENOM" id="CLU_299518_0_0_9"/>
<evidence type="ECO:0000256" key="2">
    <source>
        <dbReference type="ARBA" id="ARBA00022737"/>
    </source>
</evidence>
<name>U5N040_CLOSA</name>